<proteinExistence type="predicted"/>
<feature type="domain" description="DUF5615" evidence="1">
    <location>
        <begin position="7"/>
        <end position="115"/>
    </location>
</feature>
<sequence length="122" mass="13637">MSDLPLRLLVDAQLPKRLARWLAAEGGCDCLHTLDLPEANRTSDGAISNLSVQEQRVVISKDADFVNTFLLHGKPYKLLLISTGNITTNELLSLFQQHLPAITNALQQYSYVELTRLQLLVH</sequence>
<organism evidence="2 3">
    <name type="scientific">Hymenobacter cavernae</name>
    <dbReference type="NCBI Taxonomy" id="2044852"/>
    <lineage>
        <taxon>Bacteria</taxon>
        <taxon>Pseudomonadati</taxon>
        <taxon>Bacteroidota</taxon>
        <taxon>Cytophagia</taxon>
        <taxon>Cytophagales</taxon>
        <taxon>Hymenobacteraceae</taxon>
        <taxon>Hymenobacter</taxon>
    </lineage>
</organism>
<keyword evidence="3" id="KW-1185">Reference proteome</keyword>
<accession>A0ABQ1UIS3</accession>
<name>A0ABQ1UIS3_9BACT</name>
<evidence type="ECO:0000259" key="1">
    <source>
        <dbReference type="Pfam" id="PF18480"/>
    </source>
</evidence>
<reference evidence="3" key="1">
    <citation type="journal article" date="2019" name="Int. J. Syst. Evol. Microbiol.">
        <title>The Global Catalogue of Microorganisms (GCM) 10K type strain sequencing project: providing services to taxonomists for standard genome sequencing and annotation.</title>
        <authorList>
            <consortium name="The Broad Institute Genomics Platform"/>
            <consortium name="The Broad Institute Genome Sequencing Center for Infectious Disease"/>
            <person name="Wu L."/>
            <person name="Ma J."/>
        </authorList>
    </citation>
    <scope>NUCLEOTIDE SEQUENCE [LARGE SCALE GENOMIC DNA]</scope>
    <source>
        <strain evidence="3">CGMCC 1.15197</strain>
    </source>
</reference>
<dbReference type="Proteomes" id="UP000632273">
    <property type="component" value="Unassembled WGS sequence"/>
</dbReference>
<protein>
    <recommendedName>
        <fullName evidence="1">DUF5615 domain-containing protein</fullName>
    </recommendedName>
</protein>
<dbReference type="RefSeq" id="WP_188815285.1">
    <property type="nucleotide sequence ID" value="NZ_BMHT01000006.1"/>
</dbReference>
<dbReference type="Pfam" id="PF18480">
    <property type="entry name" value="DUF5615"/>
    <property type="match status" value="1"/>
</dbReference>
<evidence type="ECO:0000313" key="3">
    <source>
        <dbReference type="Proteomes" id="UP000632273"/>
    </source>
</evidence>
<comment type="caution">
    <text evidence="2">The sequence shown here is derived from an EMBL/GenBank/DDBJ whole genome shotgun (WGS) entry which is preliminary data.</text>
</comment>
<gene>
    <name evidence="2" type="ORF">GCM10011383_34610</name>
</gene>
<dbReference type="EMBL" id="BMHT01000006">
    <property type="protein sequence ID" value="GGF20075.1"/>
    <property type="molecule type" value="Genomic_DNA"/>
</dbReference>
<evidence type="ECO:0000313" key="2">
    <source>
        <dbReference type="EMBL" id="GGF20075.1"/>
    </source>
</evidence>
<dbReference type="InterPro" id="IPR041049">
    <property type="entry name" value="DUF5615"/>
</dbReference>